<evidence type="ECO:0000313" key="4">
    <source>
        <dbReference type="EMBL" id="SFW76008.1"/>
    </source>
</evidence>
<dbReference type="Pfam" id="PF04773">
    <property type="entry name" value="FecR"/>
    <property type="match status" value="1"/>
</dbReference>
<dbReference type="STRING" id="1150368.SAMN02927921_04057"/>
<name>A0A1K1RV31_9FLAO</name>
<evidence type="ECO:0000259" key="3">
    <source>
        <dbReference type="Pfam" id="PF16344"/>
    </source>
</evidence>
<dbReference type="OrthoDB" id="1097132at2"/>
<dbReference type="EMBL" id="FPJE01000036">
    <property type="protein sequence ID" value="SFW76008.1"/>
    <property type="molecule type" value="Genomic_DNA"/>
</dbReference>
<keyword evidence="1" id="KW-0812">Transmembrane</keyword>
<organism evidence="4 5">
    <name type="scientific">Sinomicrobium oceani</name>
    <dbReference type="NCBI Taxonomy" id="1150368"/>
    <lineage>
        <taxon>Bacteria</taxon>
        <taxon>Pseudomonadati</taxon>
        <taxon>Bacteroidota</taxon>
        <taxon>Flavobacteriia</taxon>
        <taxon>Flavobacteriales</taxon>
        <taxon>Flavobacteriaceae</taxon>
        <taxon>Sinomicrobium</taxon>
    </lineage>
</organism>
<reference evidence="4 5" key="1">
    <citation type="submission" date="2016-11" db="EMBL/GenBank/DDBJ databases">
        <authorList>
            <person name="Jaros S."/>
            <person name="Januszkiewicz K."/>
            <person name="Wedrychowicz H."/>
        </authorList>
    </citation>
    <scope>NUCLEOTIDE SEQUENCE [LARGE SCALE GENOMIC DNA]</scope>
    <source>
        <strain evidence="4 5">CGMCC 1.12145</strain>
    </source>
</reference>
<dbReference type="PANTHER" id="PTHR30273">
    <property type="entry name" value="PERIPLASMIC SIGNAL SENSOR AND SIGMA FACTOR ACTIVATOR FECR-RELATED"/>
    <property type="match status" value="1"/>
</dbReference>
<dbReference type="PANTHER" id="PTHR30273:SF2">
    <property type="entry name" value="PROTEIN FECR"/>
    <property type="match status" value="1"/>
</dbReference>
<dbReference type="Gene3D" id="3.55.50.30">
    <property type="match status" value="1"/>
</dbReference>
<dbReference type="InterPro" id="IPR032508">
    <property type="entry name" value="FecR_C"/>
</dbReference>
<proteinExistence type="predicted"/>
<evidence type="ECO:0000313" key="5">
    <source>
        <dbReference type="Proteomes" id="UP000182248"/>
    </source>
</evidence>
<accession>A0A1K1RV31</accession>
<dbReference type="GO" id="GO:0016989">
    <property type="term" value="F:sigma factor antagonist activity"/>
    <property type="evidence" value="ECO:0007669"/>
    <property type="project" value="TreeGrafter"/>
</dbReference>
<keyword evidence="5" id="KW-1185">Reference proteome</keyword>
<dbReference type="Proteomes" id="UP000182248">
    <property type="component" value="Unassembled WGS sequence"/>
</dbReference>
<evidence type="ECO:0000256" key="1">
    <source>
        <dbReference type="SAM" id="Phobius"/>
    </source>
</evidence>
<gene>
    <name evidence="4" type="ORF">SAMN02927921_04057</name>
</gene>
<dbReference type="Pfam" id="PF16344">
    <property type="entry name" value="FecR_C"/>
    <property type="match status" value="1"/>
</dbReference>
<dbReference type="PIRSF" id="PIRSF018266">
    <property type="entry name" value="FecR"/>
    <property type="match status" value="1"/>
</dbReference>
<dbReference type="RefSeq" id="WP_072319283.1">
    <property type="nucleotide sequence ID" value="NZ_FPJE01000036.1"/>
</dbReference>
<dbReference type="InterPro" id="IPR012373">
    <property type="entry name" value="Ferrdict_sens_TM"/>
</dbReference>
<dbReference type="Gene3D" id="2.60.120.1440">
    <property type="match status" value="1"/>
</dbReference>
<protein>
    <submittedName>
        <fullName evidence="4">FecR family protein</fullName>
    </submittedName>
</protein>
<keyword evidence="1" id="KW-1133">Transmembrane helix</keyword>
<dbReference type="AlphaFoldDB" id="A0A1K1RV31"/>
<feature type="transmembrane region" description="Helical" evidence="1">
    <location>
        <begin position="78"/>
        <end position="97"/>
    </location>
</feature>
<dbReference type="InterPro" id="IPR006860">
    <property type="entry name" value="FecR"/>
</dbReference>
<evidence type="ECO:0000259" key="2">
    <source>
        <dbReference type="Pfam" id="PF04773"/>
    </source>
</evidence>
<feature type="domain" description="FecR protein" evidence="2">
    <location>
        <begin position="116"/>
        <end position="209"/>
    </location>
</feature>
<feature type="domain" description="Protein FecR C-terminal" evidence="3">
    <location>
        <begin position="254"/>
        <end position="321"/>
    </location>
</feature>
<sequence>MELDSEILRRYSEGKCSVTEVEKVEQWLKQGAPSEEYKLPDYIDRETEEKRMRKALFEKIQESTQSSIRKKNRLSSSVKALMAAAVVIIFLCCYYVAPEYSNFFAEETEQPVYREVSVPYGQKITLILSDSTTVHLNSGSTFRFPERFMEKERMVELHGEGFFRVAKDPEHPFLVRTSRTRTKVLGTEFNLRDFEEEKNSEITVNHGKVAFSGIDTTQVLFLEKYDRAVLLGNDTLYEEKVKDNDVTEWMDGVLKFDNLLLEEAIPVIERWYGIRMTVKNPELEKVRIKGRFPKQTLHAFMDNLSYLLNVSYDIRQKEVFVYL</sequence>
<keyword evidence="1" id="KW-0472">Membrane</keyword>